<dbReference type="Pfam" id="PF04493">
    <property type="entry name" value="Endonuclease_5"/>
    <property type="match status" value="1"/>
</dbReference>
<dbReference type="InterPro" id="IPR007581">
    <property type="entry name" value="Endonuclease-V"/>
</dbReference>
<gene>
    <name evidence="6" type="ORF">KK1_038104</name>
</gene>
<dbReference type="Proteomes" id="UP000075243">
    <property type="component" value="Unassembled WGS sequence"/>
</dbReference>
<dbReference type="OMA" id="NACAHTL"/>
<dbReference type="GO" id="GO:0006281">
    <property type="term" value="P:DNA repair"/>
    <property type="evidence" value="ECO:0007669"/>
    <property type="project" value="InterPro"/>
</dbReference>
<evidence type="ECO:0000256" key="1">
    <source>
        <dbReference type="ARBA" id="ARBA00004496"/>
    </source>
</evidence>
<dbReference type="GO" id="GO:0005730">
    <property type="term" value="C:nucleolus"/>
    <property type="evidence" value="ECO:0007669"/>
    <property type="project" value="TreeGrafter"/>
</dbReference>
<keyword evidence="4 6" id="KW-0255">Endonuclease</keyword>
<name>A0A151RDK1_CAJCA</name>
<evidence type="ECO:0000256" key="3">
    <source>
        <dbReference type="ARBA" id="ARBA00022722"/>
    </source>
</evidence>
<accession>A0A151RDK1</accession>
<keyword evidence="7" id="KW-1185">Reference proteome</keyword>
<evidence type="ECO:0000313" key="7">
    <source>
        <dbReference type="Proteomes" id="UP000075243"/>
    </source>
</evidence>
<keyword evidence="2" id="KW-0963">Cytoplasm</keyword>
<sequence length="275" mass="30852">MEKPHESQEPSQSQDSAQDHHTWITAQDILREKLITEDSFAWKLATTGASQVQEEEALRYVGGVDISFSKDDPSKACGTLVVLDFHTLQLVYQDFSLVTLQVPYVPGFLAFREAPVLLQLLEKMKRSDNPFYPQLLMVDGNGILHPRGRCFTRFGLACHIGVEANLPTIGIGKNLHHVDGLTHSRVRELLGADENSSEDFINLVGCSGRIWGAAMISTQGSIKPIFISIGHRISLHTAIMIVQMTCKYRVPEPIRQADIRSREYIRKLEMNAKVK</sequence>
<comment type="subcellular location">
    <subcellularLocation>
        <location evidence="1">Cytoplasm</location>
    </subcellularLocation>
</comment>
<keyword evidence="5" id="KW-0378">Hydrolase</keyword>
<protein>
    <submittedName>
        <fullName evidence="6">Endonuclease FLJ39025 family</fullName>
    </submittedName>
</protein>
<evidence type="ECO:0000313" key="6">
    <source>
        <dbReference type="EMBL" id="KYP40549.1"/>
    </source>
</evidence>
<dbReference type="GO" id="GO:0003727">
    <property type="term" value="F:single-stranded RNA binding"/>
    <property type="evidence" value="ECO:0007669"/>
    <property type="project" value="TreeGrafter"/>
</dbReference>
<dbReference type="HAMAP" id="MF_00801">
    <property type="entry name" value="Endonuclease_5"/>
    <property type="match status" value="1"/>
</dbReference>
<dbReference type="PANTHER" id="PTHR28511:SF1">
    <property type="entry name" value="ENDONUCLEASE V"/>
    <property type="match status" value="1"/>
</dbReference>
<keyword evidence="3" id="KW-0540">Nuclease</keyword>
<dbReference type="CDD" id="cd06559">
    <property type="entry name" value="Endonuclease_V"/>
    <property type="match status" value="1"/>
</dbReference>
<dbReference type="GO" id="GO:0005737">
    <property type="term" value="C:cytoplasm"/>
    <property type="evidence" value="ECO:0007669"/>
    <property type="project" value="UniProtKB-SubCell"/>
</dbReference>
<organism evidence="6 7">
    <name type="scientific">Cajanus cajan</name>
    <name type="common">Pigeon pea</name>
    <name type="synonym">Cajanus indicus</name>
    <dbReference type="NCBI Taxonomy" id="3821"/>
    <lineage>
        <taxon>Eukaryota</taxon>
        <taxon>Viridiplantae</taxon>
        <taxon>Streptophyta</taxon>
        <taxon>Embryophyta</taxon>
        <taxon>Tracheophyta</taxon>
        <taxon>Spermatophyta</taxon>
        <taxon>Magnoliopsida</taxon>
        <taxon>eudicotyledons</taxon>
        <taxon>Gunneridae</taxon>
        <taxon>Pentapetalae</taxon>
        <taxon>rosids</taxon>
        <taxon>fabids</taxon>
        <taxon>Fabales</taxon>
        <taxon>Fabaceae</taxon>
        <taxon>Papilionoideae</taxon>
        <taxon>50 kb inversion clade</taxon>
        <taxon>NPAAA clade</taxon>
        <taxon>indigoferoid/millettioid clade</taxon>
        <taxon>Phaseoleae</taxon>
        <taxon>Cajanus</taxon>
    </lineage>
</organism>
<dbReference type="STRING" id="3821.A0A151RDK1"/>
<dbReference type="Gene3D" id="3.30.2170.10">
    <property type="entry name" value="archaeoglobus fulgidus dsm 4304 superfamily"/>
    <property type="match status" value="1"/>
</dbReference>
<dbReference type="FunFam" id="3.30.2170.10:FF:000005">
    <property type="entry name" value="Predicted protein"/>
    <property type="match status" value="1"/>
</dbReference>
<dbReference type="GO" id="GO:0016891">
    <property type="term" value="F:RNA endonuclease activity producing 5'-phosphomonoesters, hydrolytic mechanism"/>
    <property type="evidence" value="ECO:0007669"/>
    <property type="project" value="TreeGrafter"/>
</dbReference>
<dbReference type="Gramene" id="C.cajan_35787.t">
    <property type="protein sequence ID" value="C.cajan_35787.t"/>
    <property type="gene ID" value="C.cajan_35787"/>
</dbReference>
<reference evidence="6" key="1">
    <citation type="journal article" date="2012" name="Nat. Biotechnol.">
        <title>Draft genome sequence of pigeonpea (Cajanus cajan), an orphan legume crop of resource-poor farmers.</title>
        <authorList>
            <person name="Varshney R.K."/>
            <person name="Chen W."/>
            <person name="Li Y."/>
            <person name="Bharti A.K."/>
            <person name="Saxena R.K."/>
            <person name="Schlueter J.A."/>
            <person name="Donoghue M.T."/>
            <person name="Azam S."/>
            <person name="Fan G."/>
            <person name="Whaley A.M."/>
            <person name="Farmer A.D."/>
            <person name="Sheridan J."/>
            <person name="Iwata A."/>
            <person name="Tuteja R."/>
            <person name="Penmetsa R.V."/>
            <person name="Wu W."/>
            <person name="Upadhyaya H.D."/>
            <person name="Yang S.P."/>
            <person name="Shah T."/>
            <person name="Saxena K.B."/>
            <person name="Michael T."/>
            <person name="McCombie W.R."/>
            <person name="Yang B."/>
            <person name="Zhang G."/>
            <person name="Yang H."/>
            <person name="Wang J."/>
            <person name="Spillane C."/>
            <person name="Cook D.R."/>
            <person name="May G.D."/>
            <person name="Xu X."/>
            <person name="Jackson S.A."/>
        </authorList>
    </citation>
    <scope>NUCLEOTIDE SEQUENCE [LARGE SCALE GENOMIC DNA]</scope>
</reference>
<evidence type="ECO:0000256" key="5">
    <source>
        <dbReference type="ARBA" id="ARBA00022801"/>
    </source>
</evidence>
<evidence type="ECO:0000256" key="2">
    <source>
        <dbReference type="ARBA" id="ARBA00022490"/>
    </source>
</evidence>
<dbReference type="PANTHER" id="PTHR28511">
    <property type="entry name" value="ENDONUCLEASE V"/>
    <property type="match status" value="1"/>
</dbReference>
<dbReference type="AlphaFoldDB" id="A0A151RDK1"/>
<evidence type="ECO:0000256" key="4">
    <source>
        <dbReference type="ARBA" id="ARBA00022759"/>
    </source>
</evidence>
<proteinExistence type="inferred from homology"/>
<dbReference type="EMBL" id="KQ483828">
    <property type="protein sequence ID" value="KYP40549.1"/>
    <property type="molecule type" value="Genomic_DNA"/>
</dbReference>